<dbReference type="AlphaFoldDB" id="A0A1I0A881"/>
<feature type="domain" description="BIG2" evidence="2">
    <location>
        <begin position="253"/>
        <end position="325"/>
    </location>
</feature>
<dbReference type="SMART" id="SM00635">
    <property type="entry name" value="BID_2"/>
    <property type="match status" value="4"/>
</dbReference>
<evidence type="ECO:0000313" key="3">
    <source>
        <dbReference type="EMBL" id="SES90356.1"/>
    </source>
</evidence>
<feature type="signal peptide" evidence="1">
    <location>
        <begin position="1"/>
        <end position="27"/>
    </location>
</feature>
<dbReference type="SUPFAM" id="SSF49373">
    <property type="entry name" value="Invasin/intimin cell-adhesion fragments"/>
    <property type="match status" value="4"/>
</dbReference>
<evidence type="ECO:0000313" key="4">
    <source>
        <dbReference type="Proteomes" id="UP000199800"/>
    </source>
</evidence>
<dbReference type="Proteomes" id="UP000199800">
    <property type="component" value="Unassembled WGS sequence"/>
</dbReference>
<feature type="domain" description="BIG2" evidence="2">
    <location>
        <begin position="28"/>
        <end position="101"/>
    </location>
</feature>
<feature type="chain" id="PRO_5011675197" evidence="1">
    <location>
        <begin position="28"/>
        <end position="328"/>
    </location>
</feature>
<dbReference type="EMBL" id="FOHN01000005">
    <property type="protein sequence ID" value="SES90356.1"/>
    <property type="molecule type" value="Genomic_DNA"/>
</dbReference>
<name>A0A1I0A881_9FIRM</name>
<dbReference type="STRING" id="29364.SAMN04487772_10514"/>
<evidence type="ECO:0000256" key="1">
    <source>
        <dbReference type="SAM" id="SignalP"/>
    </source>
</evidence>
<feature type="domain" description="BIG2" evidence="2">
    <location>
        <begin position="103"/>
        <end position="176"/>
    </location>
</feature>
<keyword evidence="1" id="KW-0732">Signal</keyword>
<feature type="domain" description="BIG2" evidence="2">
    <location>
        <begin position="178"/>
        <end position="251"/>
    </location>
</feature>
<dbReference type="RefSeq" id="WP_092476859.1">
    <property type="nucleotide sequence ID" value="NZ_FOHN01000005.1"/>
</dbReference>
<dbReference type="OrthoDB" id="2068322at2"/>
<proteinExistence type="predicted"/>
<accession>A0A1I0A881</accession>
<organism evidence="3 4">
    <name type="scientific">[Clostridium] polysaccharolyticum</name>
    <dbReference type="NCBI Taxonomy" id="29364"/>
    <lineage>
        <taxon>Bacteria</taxon>
        <taxon>Bacillati</taxon>
        <taxon>Bacillota</taxon>
        <taxon>Clostridia</taxon>
        <taxon>Lachnospirales</taxon>
        <taxon>Lachnospiraceae</taxon>
    </lineage>
</organism>
<sequence length="328" mass="34939">MSHFKKLFLPFLMIIVCLNQTLSPIQAGFSYVALSKYHVTAQIGDELYITALTSTGKKPAWKSSNTKVATVNTYGKVTAKHSGTASITARIKDAEATCKVTVAKTELTLNQTNLSLENGESFSLTGTTSNRSPITWKSNKTSVATVSQDGVITAHKPGDAIISAKADDTIKTCTVKIKKPQIKLSMTSLTLYRKEQRKLTAAVSSNLSPAWKSSKRSVVSVNERGLITAIKHGSCIITAAIDGVTAKCYVTVKQPTVTLNHSRLEIPVGSCKVLKPQVSSGNSPQWSSSNTAVATVSNGTVTGHSKGKATIYAQEDGIKAKCSVTVTQ</sequence>
<gene>
    <name evidence="3" type="ORF">SAMN04487772_10514</name>
</gene>
<keyword evidence="4" id="KW-1185">Reference proteome</keyword>
<evidence type="ECO:0000259" key="2">
    <source>
        <dbReference type="SMART" id="SM00635"/>
    </source>
</evidence>
<dbReference type="Pfam" id="PF02368">
    <property type="entry name" value="Big_2"/>
    <property type="match status" value="3"/>
</dbReference>
<dbReference type="InterPro" id="IPR008964">
    <property type="entry name" value="Invasin/intimin_cell_adhesion"/>
</dbReference>
<dbReference type="Gene3D" id="2.60.40.1080">
    <property type="match status" value="4"/>
</dbReference>
<protein>
    <submittedName>
        <fullName evidence="3">Ig-like domain (Group 2)</fullName>
    </submittedName>
</protein>
<dbReference type="InterPro" id="IPR003343">
    <property type="entry name" value="Big_2"/>
</dbReference>
<reference evidence="3 4" key="1">
    <citation type="submission" date="2016-10" db="EMBL/GenBank/DDBJ databases">
        <authorList>
            <person name="de Groot N.N."/>
        </authorList>
    </citation>
    <scope>NUCLEOTIDE SEQUENCE [LARGE SCALE GENOMIC DNA]</scope>
    <source>
        <strain evidence="3 4">DSM 1801</strain>
    </source>
</reference>